<dbReference type="AlphaFoldDB" id="A0A914E841"/>
<evidence type="ECO:0000313" key="2">
    <source>
        <dbReference type="WBParaSite" id="ACRNAN_scaffold6343.g32520.t1"/>
    </source>
</evidence>
<evidence type="ECO:0000313" key="1">
    <source>
        <dbReference type="Proteomes" id="UP000887540"/>
    </source>
</evidence>
<dbReference type="GO" id="GO:0007017">
    <property type="term" value="P:microtubule-based process"/>
    <property type="evidence" value="ECO:0007669"/>
    <property type="project" value="InterPro"/>
</dbReference>
<dbReference type="InterPro" id="IPR037177">
    <property type="entry name" value="DLC_sf"/>
</dbReference>
<proteinExistence type="predicted"/>
<dbReference type="Pfam" id="PF01221">
    <property type="entry name" value="Dynein_light"/>
    <property type="match status" value="1"/>
</dbReference>
<dbReference type="InterPro" id="IPR001372">
    <property type="entry name" value="Dynein_light_chain_typ-1/2"/>
</dbReference>
<dbReference type="SUPFAM" id="SSF54648">
    <property type="entry name" value="DLC"/>
    <property type="match status" value="1"/>
</dbReference>
<dbReference type="GO" id="GO:0030286">
    <property type="term" value="C:dynein complex"/>
    <property type="evidence" value="ECO:0007669"/>
    <property type="project" value="InterPro"/>
</dbReference>
<dbReference type="Gene3D" id="3.30.740.10">
    <property type="entry name" value="Protein Inhibitor Of Neuronal Nitric Oxide Synthase"/>
    <property type="match status" value="1"/>
</dbReference>
<name>A0A914E841_9BILA</name>
<accession>A0A914E841</accession>
<protein>
    <submittedName>
        <fullName evidence="2">Uncharacterized protein</fullName>
    </submittedName>
</protein>
<sequence>MDQEKQDNAVEWLEEALVKFTDANGKERKGLEICAFMQNKFQSGYTDNWMCVYSSSLLNYAYTNTDQEQIWFYSYQQFNILIFRPVCLNPLTDESSILVIY</sequence>
<dbReference type="WBParaSite" id="ACRNAN_scaffold6343.g32520.t1">
    <property type="protein sequence ID" value="ACRNAN_scaffold6343.g32520.t1"/>
    <property type="gene ID" value="ACRNAN_scaffold6343.g32520"/>
</dbReference>
<dbReference type="Proteomes" id="UP000887540">
    <property type="component" value="Unplaced"/>
</dbReference>
<organism evidence="1 2">
    <name type="scientific">Acrobeloides nanus</name>
    <dbReference type="NCBI Taxonomy" id="290746"/>
    <lineage>
        <taxon>Eukaryota</taxon>
        <taxon>Metazoa</taxon>
        <taxon>Ecdysozoa</taxon>
        <taxon>Nematoda</taxon>
        <taxon>Chromadorea</taxon>
        <taxon>Rhabditida</taxon>
        <taxon>Tylenchina</taxon>
        <taxon>Cephalobomorpha</taxon>
        <taxon>Cephaloboidea</taxon>
        <taxon>Cephalobidae</taxon>
        <taxon>Acrobeloides</taxon>
    </lineage>
</organism>
<keyword evidence="1" id="KW-1185">Reference proteome</keyword>
<reference evidence="2" key="1">
    <citation type="submission" date="2022-11" db="UniProtKB">
        <authorList>
            <consortium name="WormBaseParasite"/>
        </authorList>
    </citation>
    <scope>IDENTIFICATION</scope>
</reference>